<organism evidence="2 3">
    <name type="scientific">Actinopolyspora biskrensis</name>
    <dbReference type="NCBI Taxonomy" id="1470178"/>
    <lineage>
        <taxon>Bacteria</taxon>
        <taxon>Bacillati</taxon>
        <taxon>Actinomycetota</taxon>
        <taxon>Actinomycetes</taxon>
        <taxon>Actinopolysporales</taxon>
        <taxon>Actinopolysporaceae</taxon>
        <taxon>Actinopolyspora</taxon>
    </lineage>
</organism>
<accession>A0A852Z0P8</accession>
<comment type="caution">
    <text evidence="2">The sequence shown here is derived from an EMBL/GenBank/DDBJ whole genome shotgun (WGS) entry which is preliminary data.</text>
</comment>
<dbReference type="Pfam" id="PF14534">
    <property type="entry name" value="DUF4440"/>
    <property type="match status" value="1"/>
</dbReference>
<dbReference type="RefSeq" id="WP_179536746.1">
    <property type="nucleotide sequence ID" value="NZ_JACBYW010000007.1"/>
</dbReference>
<keyword evidence="3" id="KW-1185">Reference proteome</keyword>
<dbReference type="InterPro" id="IPR011944">
    <property type="entry name" value="Steroid_delta5-4_isomerase"/>
</dbReference>
<dbReference type="Gene3D" id="3.10.450.50">
    <property type="match status" value="1"/>
</dbReference>
<dbReference type="InterPro" id="IPR027843">
    <property type="entry name" value="DUF4440"/>
</dbReference>
<reference evidence="2 3" key="1">
    <citation type="submission" date="2020-07" db="EMBL/GenBank/DDBJ databases">
        <title>Genomic Encyclopedia of Type Strains, Phase III (KMG-III): the genomes of soil and plant-associated and newly described type strains.</title>
        <authorList>
            <person name="Whitman W."/>
        </authorList>
    </citation>
    <scope>NUCLEOTIDE SEQUENCE [LARGE SCALE GENOMIC DNA]</scope>
    <source>
        <strain evidence="2 3">CECT 8576</strain>
    </source>
</reference>
<dbReference type="InterPro" id="IPR032710">
    <property type="entry name" value="NTF2-like_dom_sf"/>
</dbReference>
<feature type="domain" description="DUF4440" evidence="1">
    <location>
        <begin position="20"/>
        <end position="126"/>
    </location>
</feature>
<dbReference type="NCBIfam" id="TIGR02246">
    <property type="entry name" value="SgcJ/EcaC family oxidoreductase"/>
    <property type="match status" value="1"/>
</dbReference>
<proteinExistence type="predicted"/>
<dbReference type="Proteomes" id="UP000548304">
    <property type="component" value="Unassembled WGS sequence"/>
</dbReference>
<name>A0A852Z0P8_9ACTN</name>
<dbReference type="SUPFAM" id="SSF54427">
    <property type="entry name" value="NTF2-like"/>
    <property type="match status" value="1"/>
</dbReference>
<evidence type="ECO:0000259" key="1">
    <source>
        <dbReference type="Pfam" id="PF14534"/>
    </source>
</evidence>
<evidence type="ECO:0000313" key="3">
    <source>
        <dbReference type="Proteomes" id="UP000548304"/>
    </source>
</evidence>
<dbReference type="EMBL" id="JACBYW010000007">
    <property type="protein sequence ID" value="NYH80391.1"/>
    <property type="molecule type" value="Genomic_DNA"/>
</dbReference>
<dbReference type="AlphaFoldDB" id="A0A852Z0P8"/>
<evidence type="ECO:0000313" key="2">
    <source>
        <dbReference type="EMBL" id="NYH80391.1"/>
    </source>
</evidence>
<protein>
    <submittedName>
        <fullName evidence="2">Uncharacterized protein (TIGR02246 family)</fullName>
    </submittedName>
</protein>
<gene>
    <name evidence="2" type="ORF">FHR84_003748</name>
</gene>
<sequence>MRDRPKAHDAVGDEDDARAIRRIFTELREAFAEHDAEKFDERFASDVVFTAVNGQRFHGWEEIHRYHRERLTHHAEGIRTWYEIDRITFPDPSVAVVFLRQPVVTRDDQRASIGTWVLVKKEGSWWFCAMHNTGIASGVTP</sequence>